<feature type="domain" description="N-acetyltransferase" evidence="1">
    <location>
        <begin position="1"/>
        <end position="154"/>
    </location>
</feature>
<gene>
    <name evidence="2" type="ORF">APR42_04390</name>
</gene>
<evidence type="ECO:0000313" key="2">
    <source>
        <dbReference type="EMBL" id="KRG29176.1"/>
    </source>
</evidence>
<dbReference type="EMBL" id="LKTP01000012">
    <property type="protein sequence ID" value="KRG29176.1"/>
    <property type="molecule type" value="Genomic_DNA"/>
</dbReference>
<dbReference type="RefSeq" id="WP_057481648.1">
    <property type="nucleotide sequence ID" value="NZ_BMWR01000003.1"/>
</dbReference>
<protein>
    <recommendedName>
        <fullName evidence="1">N-acetyltransferase domain-containing protein</fullName>
    </recommendedName>
</protein>
<dbReference type="InterPro" id="IPR016181">
    <property type="entry name" value="Acyl_CoA_acyltransferase"/>
</dbReference>
<dbReference type="OrthoDB" id="5570877at2"/>
<dbReference type="GO" id="GO:0016747">
    <property type="term" value="F:acyltransferase activity, transferring groups other than amino-acyl groups"/>
    <property type="evidence" value="ECO:0007669"/>
    <property type="project" value="InterPro"/>
</dbReference>
<comment type="caution">
    <text evidence="2">The sequence shown here is derived from an EMBL/GenBank/DDBJ whole genome shotgun (WGS) entry which is preliminary data.</text>
</comment>
<dbReference type="Pfam" id="PF13527">
    <property type="entry name" value="Acetyltransf_9"/>
    <property type="match status" value="1"/>
</dbReference>
<evidence type="ECO:0000313" key="3">
    <source>
        <dbReference type="Proteomes" id="UP000051643"/>
    </source>
</evidence>
<proteinExistence type="predicted"/>
<name>A0A0Q9ZL82_9FLAO</name>
<dbReference type="Proteomes" id="UP000051643">
    <property type="component" value="Unassembled WGS sequence"/>
</dbReference>
<accession>A0A0Q9ZL82</accession>
<sequence>MHIREATETDIPGILEVLKASLGETSSKKTEKVWRYKHIDNPFGESLVLVALEQDRIIGVRAFMRWKWQKGNRIYSAFRAVDTATHPKHQGKGIFKKLTLRALEIAKKQGDHFVFNTPNEQSKPGYLKMGWEEVDKLEIQLAPSNPLYWKFKAKRPNYKINKNSNIENLKALLISAHNRKVAGGMFTPKTPEYLSWRFDRNPLQQYHILHEDGYYIAGYVKQRSRLKEFRISERICSDKDSERKANKAIKNLAKKFGAQIISCQSGEIPLSPFALTANFGPWLTLKNVNLKKKDYDDYKQLRNWSYSIGDLELF</sequence>
<reference evidence="2" key="1">
    <citation type="submission" date="2015-10" db="EMBL/GenBank/DDBJ databases">
        <title>Draft genome sequence of Salegentibacter mishustinae KCTC 12263.</title>
        <authorList>
            <person name="Lin W."/>
            <person name="Zheng Q."/>
        </authorList>
    </citation>
    <scope>NUCLEOTIDE SEQUENCE [LARGE SCALE GENOMIC DNA]</scope>
    <source>
        <strain evidence="2">KCTC 12263</strain>
    </source>
</reference>
<dbReference type="AlphaFoldDB" id="A0A0Q9ZL82"/>
<dbReference type="PROSITE" id="PS51186">
    <property type="entry name" value="GNAT"/>
    <property type="match status" value="1"/>
</dbReference>
<dbReference type="Gene3D" id="3.40.630.30">
    <property type="match status" value="1"/>
</dbReference>
<dbReference type="SUPFAM" id="SSF55729">
    <property type="entry name" value="Acyl-CoA N-acyltransferases (Nat)"/>
    <property type="match status" value="1"/>
</dbReference>
<keyword evidence="3" id="KW-1185">Reference proteome</keyword>
<dbReference type="STRING" id="270918.APR42_04390"/>
<evidence type="ECO:0000259" key="1">
    <source>
        <dbReference type="PROSITE" id="PS51186"/>
    </source>
</evidence>
<dbReference type="InterPro" id="IPR000182">
    <property type="entry name" value="GNAT_dom"/>
</dbReference>
<dbReference type="CDD" id="cd04301">
    <property type="entry name" value="NAT_SF"/>
    <property type="match status" value="1"/>
</dbReference>
<organism evidence="2 3">
    <name type="scientific">Salegentibacter mishustinae</name>
    <dbReference type="NCBI Taxonomy" id="270918"/>
    <lineage>
        <taxon>Bacteria</taxon>
        <taxon>Pseudomonadati</taxon>
        <taxon>Bacteroidota</taxon>
        <taxon>Flavobacteriia</taxon>
        <taxon>Flavobacteriales</taxon>
        <taxon>Flavobacteriaceae</taxon>
        <taxon>Salegentibacter</taxon>
    </lineage>
</organism>